<feature type="compositionally biased region" description="Low complexity" evidence="9">
    <location>
        <begin position="612"/>
        <end position="628"/>
    </location>
</feature>
<feature type="compositionally biased region" description="Basic residues" evidence="9">
    <location>
        <begin position="899"/>
        <end position="916"/>
    </location>
</feature>
<feature type="compositionally biased region" description="Polar residues" evidence="9">
    <location>
        <begin position="883"/>
        <end position="895"/>
    </location>
</feature>
<dbReference type="InterPro" id="IPR051131">
    <property type="entry name" value="NEK_Ser/Thr_kinase_NIMA"/>
</dbReference>
<feature type="region of interest" description="Disordered" evidence="9">
    <location>
        <begin position="727"/>
        <end position="746"/>
    </location>
</feature>
<feature type="compositionally biased region" description="Basic and acidic residues" evidence="9">
    <location>
        <begin position="986"/>
        <end position="1035"/>
    </location>
</feature>
<evidence type="ECO:0000256" key="4">
    <source>
        <dbReference type="ARBA" id="ARBA00022741"/>
    </source>
</evidence>
<dbReference type="EMBL" id="KQ242506">
    <property type="protein sequence ID" value="KNC78352.1"/>
    <property type="molecule type" value="Genomic_DNA"/>
</dbReference>
<dbReference type="Proteomes" id="UP000054560">
    <property type="component" value="Unassembled WGS sequence"/>
</dbReference>
<dbReference type="GeneID" id="25909719"/>
<dbReference type="Gene3D" id="1.10.510.10">
    <property type="entry name" value="Transferase(Phosphotransferase) domain 1"/>
    <property type="match status" value="1"/>
</dbReference>
<feature type="compositionally biased region" description="Polar residues" evidence="9">
    <location>
        <begin position="918"/>
        <end position="929"/>
    </location>
</feature>
<evidence type="ECO:0000256" key="2">
    <source>
        <dbReference type="ARBA" id="ARBA00022527"/>
    </source>
</evidence>
<dbReference type="GO" id="GO:0005524">
    <property type="term" value="F:ATP binding"/>
    <property type="evidence" value="ECO:0007669"/>
    <property type="project" value="UniProtKB-KW"/>
</dbReference>
<accession>A0A0L0FNH6</accession>
<evidence type="ECO:0000256" key="5">
    <source>
        <dbReference type="ARBA" id="ARBA00022777"/>
    </source>
</evidence>
<evidence type="ECO:0000259" key="10">
    <source>
        <dbReference type="PROSITE" id="PS50011"/>
    </source>
</evidence>
<gene>
    <name evidence="11" type="ORF">SARC_09215</name>
</gene>
<feature type="region of interest" description="Disordered" evidence="9">
    <location>
        <begin position="402"/>
        <end position="424"/>
    </location>
</feature>
<feature type="region of interest" description="Disordered" evidence="9">
    <location>
        <begin position="839"/>
        <end position="1080"/>
    </location>
</feature>
<feature type="region of interest" description="Disordered" evidence="9">
    <location>
        <begin position="226"/>
        <end position="303"/>
    </location>
</feature>
<dbReference type="OrthoDB" id="248923at2759"/>
<dbReference type="eggNOG" id="KOG0589">
    <property type="taxonomic scope" value="Eukaryota"/>
</dbReference>
<proteinExistence type="predicted"/>
<evidence type="ECO:0000256" key="9">
    <source>
        <dbReference type="SAM" id="MobiDB-lite"/>
    </source>
</evidence>
<feature type="compositionally biased region" description="Basic residues" evidence="9">
    <location>
        <begin position="270"/>
        <end position="281"/>
    </location>
</feature>
<protein>
    <recommendedName>
        <fullName evidence="1">non-specific serine/threonine protein kinase</fullName>
        <ecNumber evidence="1">2.7.11.1</ecNumber>
    </recommendedName>
</protein>
<comment type="catalytic activity">
    <reaction evidence="8">
        <text>L-seryl-[protein] + ATP = O-phospho-L-seryl-[protein] + ADP + H(+)</text>
        <dbReference type="Rhea" id="RHEA:17989"/>
        <dbReference type="Rhea" id="RHEA-COMP:9863"/>
        <dbReference type="Rhea" id="RHEA-COMP:11604"/>
        <dbReference type="ChEBI" id="CHEBI:15378"/>
        <dbReference type="ChEBI" id="CHEBI:29999"/>
        <dbReference type="ChEBI" id="CHEBI:30616"/>
        <dbReference type="ChEBI" id="CHEBI:83421"/>
        <dbReference type="ChEBI" id="CHEBI:456216"/>
        <dbReference type="EC" id="2.7.11.1"/>
    </reaction>
</comment>
<dbReference type="SMART" id="SM00220">
    <property type="entry name" value="S_TKc"/>
    <property type="match status" value="1"/>
</dbReference>
<evidence type="ECO:0000313" key="11">
    <source>
        <dbReference type="EMBL" id="KNC78352.1"/>
    </source>
</evidence>
<feature type="region of interest" description="Disordered" evidence="9">
    <location>
        <begin position="540"/>
        <end position="637"/>
    </location>
</feature>
<feature type="compositionally biased region" description="Basic and acidic residues" evidence="9">
    <location>
        <begin position="873"/>
        <end position="882"/>
    </location>
</feature>
<keyword evidence="5 11" id="KW-0418">Kinase</keyword>
<keyword evidence="2" id="KW-0723">Serine/threonine-protein kinase</keyword>
<dbReference type="PANTHER" id="PTHR44899:SF3">
    <property type="entry name" value="SERINE_THREONINE-PROTEIN KINASE NEK1"/>
    <property type="match status" value="1"/>
</dbReference>
<feature type="compositionally biased region" description="Basic and acidic residues" evidence="9">
    <location>
        <begin position="673"/>
        <end position="685"/>
    </location>
</feature>
<dbReference type="PROSITE" id="PS50011">
    <property type="entry name" value="PROTEIN_KINASE_DOM"/>
    <property type="match status" value="1"/>
</dbReference>
<dbReference type="STRING" id="667725.A0A0L0FNH6"/>
<dbReference type="SUPFAM" id="SSF56112">
    <property type="entry name" value="Protein kinase-like (PK-like)"/>
    <property type="match status" value="1"/>
</dbReference>
<dbReference type="AlphaFoldDB" id="A0A0L0FNH6"/>
<keyword evidence="6" id="KW-0067">ATP-binding</keyword>
<feature type="compositionally biased region" description="Polar residues" evidence="9">
    <location>
        <begin position="966"/>
        <end position="981"/>
    </location>
</feature>
<reference evidence="11 12" key="1">
    <citation type="submission" date="2011-02" db="EMBL/GenBank/DDBJ databases">
        <title>The Genome Sequence of Sphaeroforma arctica JP610.</title>
        <authorList>
            <consortium name="The Broad Institute Genome Sequencing Platform"/>
            <person name="Russ C."/>
            <person name="Cuomo C."/>
            <person name="Young S.K."/>
            <person name="Zeng Q."/>
            <person name="Gargeya S."/>
            <person name="Alvarado L."/>
            <person name="Berlin A."/>
            <person name="Chapman S.B."/>
            <person name="Chen Z."/>
            <person name="Freedman E."/>
            <person name="Gellesch M."/>
            <person name="Goldberg J."/>
            <person name="Griggs A."/>
            <person name="Gujja S."/>
            <person name="Heilman E."/>
            <person name="Heiman D."/>
            <person name="Howarth C."/>
            <person name="Mehta T."/>
            <person name="Neiman D."/>
            <person name="Pearson M."/>
            <person name="Roberts A."/>
            <person name="Saif S."/>
            <person name="Shea T."/>
            <person name="Shenoy N."/>
            <person name="Sisk P."/>
            <person name="Stolte C."/>
            <person name="Sykes S."/>
            <person name="White J."/>
            <person name="Yandava C."/>
            <person name="Burger G."/>
            <person name="Gray M.W."/>
            <person name="Holland P.W.H."/>
            <person name="King N."/>
            <person name="Lang F.B.F."/>
            <person name="Roger A.J."/>
            <person name="Ruiz-Trillo I."/>
            <person name="Haas B."/>
            <person name="Nusbaum C."/>
            <person name="Birren B."/>
        </authorList>
    </citation>
    <scope>NUCLEOTIDE SEQUENCE [LARGE SCALE GENOMIC DNA]</scope>
    <source>
        <strain evidence="11 12">JP610</strain>
    </source>
</reference>
<name>A0A0L0FNH6_9EUKA</name>
<keyword evidence="3" id="KW-0808">Transferase</keyword>
<dbReference type="EC" id="2.7.11.1" evidence="1"/>
<dbReference type="PANTHER" id="PTHR44899">
    <property type="entry name" value="CAMK FAMILY PROTEIN KINASE"/>
    <property type="match status" value="1"/>
</dbReference>
<dbReference type="InterPro" id="IPR000719">
    <property type="entry name" value="Prot_kinase_dom"/>
</dbReference>
<dbReference type="Pfam" id="PF00069">
    <property type="entry name" value="Pkinase"/>
    <property type="match status" value="1"/>
</dbReference>
<keyword evidence="4" id="KW-0547">Nucleotide-binding</keyword>
<organism evidence="11 12">
    <name type="scientific">Sphaeroforma arctica JP610</name>
    <dbReference type="NCBI Taxonomy" id="667725"/>
    <lineage>
        <taxon>Eukaryota</taxon>
        <taxon>Ichthyosporea</taxon>
        <taxon>Ichthyophonida</taxon>
        <taxon>Sphaeroforma</taxon>
    </lineage>
</organism>
<evidence type="ECO:0000256" key="7">
    <source>
        <dbReference type="ARBA" id="ARBA00047899"/>
    </source>
</evidence>
<dbReference type="Gene3D" id="3.30.200.20">
    <property type="entry name" value="Phosphorylase Kinase, domain 1"/>
    <property type="match status" value="1"/>
</dbReference>
<evidence type="ECO:0000313" key="12">
    <source>
        <dbReference type="Proteomes" id="UP000054560"/>
    </source>
</evidence>
<sequence length="1157" mass="128697">MSASQSSIGAGLGVRSRASNKLYAVKQSNLSNQTEEDRLRILSEVDIICKLHHPHIARCKEAQLLFGSLWLVLEYAPGDIKSANILVFDKLRLKIGDFGMAKQPMDRSMLNTLVGTPEYLSPEMCRGEPYNSKTDVWSLGCVLSEIANGKPPYKGTNLSAVMTEICSGDAPYCRTEYSLWIIGLIRSMMHPYQSIRPEAMAIEELFRAGQSGDPEVVNLQYDDVHVTGPPSTPELDSPTYRPAAKSTTAITSGGGGEIQQGKSHTSIGAKKGHSIKKKIQKTLRPTKENNASGKKRNTSHDENIVADYEKNINTLADNTHNGHQYVHQTHSGSVHVSVGNARYKIPKSTGQSAPQYASTVVGSTEDNEIYGLLFGGFEGDQGSEMTDESTYTKLRVNLKSDYKQKRQVGKPSTTLSNRAHLRTGRDYSTNQAATFAPHSSSTSEFYNNNTIDHDEYMNASTQSETVNELHSTKSAQPSSKPTLNENCSLAPEVDANYLVWKDVKDGQAVHVSRSTSFPGSRSNESFCKRSNTGHSIRLNFDLREPHRRSSHRVRADRLSQDEFNPVLEKETTPSRLPPQHHSDMATAQVSGATKNNGDESTTLPTPKDSTNTASSRTSLRSERSSTQSNHTNVTTFTAFRKTISGMEKHEDHDTPAPTYENLTRVRVVHRSDPLPAQERKEDNNNHKAQGKFPPRYASQEASANRESRVYSRVKHIEEEERRFQTQLQADRAGEHPNQDKSTNPLLSVRRQSEFQQSLDKNGAGGSVEPSTYLSSDENSDEYYDPEIELCDRCGGDHLPHQCSSRIAMESKGKFLEPRSIRAHKDNLPIENTTKEVREARRQAPHCSIDTPSYTGNLEARRKITKDTNNSDDLEMKETDSTKFESQQHLPRQETTAHPPRGRVLKPRSARIPHGKHSVSVTQEYPSQDANYPPPSARPNSRSVTRNHGRRVNKASTKREEELDGQHIQQSRVSIRNSQQPPQCGDSHVKTRKDSSEHGKYLESEGISHSDHHQETQSAIKRGEAASRGAEEDRLEGVMGSMAGDLVQSDAPRPARSERTRRHNSSYQNRPKHSEHSYSGLDAIQPESPELYKYMCDSMGEDKVLSAIAFLRGLPGSIFGNDPLTKAVLKVLVSIIGEENEFLGPLLLEMIVPGVQHG</sequence>
<dbReference type="InterPro" id="IPR011009">
    <property type="entry name" value="Kinase-like_dom_sf"/>
</dbReference>
<evidence type="ECO:0000256" key="6">
    <source>
        <dbReference type="ARBA" id="ARBA00022840"/>
    </source>
</evidence>
<evidence type="ECO:0000256" key="3">
    <source>
        <dbReference type="ARBA" id="ARBA00022679"/>
    </source>
</evidence>
<dbReference type="GO" id="GO:0004674">
    <property type="term" value="F:protein serine/threonine kinase activity"/>
    <property type="evidence" value="ECO:0007669"/>
    <property type="project" value="UniProtKB-KW"/>
</dbReference>
<feature type="compositionally biased region" description="Polar residues" evidence="9">
    <location>
        <begin position="585"/>
        <end position="611"/>
    </location>
</feature>
<feature type="region of interest" description="Disordered" evidence="9">
    <location>
        <begin position="673"/>
        <end position="709"/>
    </location>
</feature>
<evidence type="ECO:0000256" key="1">
    <source>
        <dbReference type="ARBA" id="ARBA00012513"/>
    </source>
</evidence>
<feature type="domain" description="Protein kinase" evidence="10">
    <location>
        <begin position="1"/>
        <end position="206"/>
    </location>
</feature>
<keyword evidence="12" id="KW-1185">Reference proteome</keyword>
<evidence type="ECO:0000256" key="8">
    <source>
        <dbReference type="ARBA" id="ARBA00048679"/>
    </source>
</evidence>
<comment type="catalytic activity">
    <reaction evidence="7">
        <text>L-threonyl-[protein] + ATP = O-phospho-L-threonyl-[protein] + ADP + H(+)</text>
        <dbReference type="Rhea" id="RHEA:46608"/>
        <dbReference type="Rhea" id="RHEA-COMP:11060"/>
        <dbReference type="Rhea" id="RHEA-COMP:11605"/>
        <dbReference type="ChEBI" id="CHEBI:15378"/>
        <dbReference type="ChEBI" id="CHEBI:30013"/>
        <dbReference type="ChEBI" id="CHEBI:30616"/>
        <dbReference type="ChEBI" id="CHEBI:61977"/>
        <dbReference type="ChEBI" id="CHEBI:456216"/>
        <dbReference type="EC" id="2.7.11.1"/>
    </reaction>
</comment>
<feature type="region of interest" description="Disordered" evidence="9">
    <location>
        <begin position="752"/>
        <end position="779"/>
    </location>
</feature>
<dbReference type="RefSeq" id="XP_014152254.1">
    <property type="nucleotide sequence ID" value="XM_014296779.1"/>
</dbReference>